<dbReference type="SMART" id="SM00448">
    <property type="entry name" value="REC"/>
    <property type="match status" value="2"/>
</dbReference>
<feature type="modified residue" description="4-aspartylphosphate" evidence="2">
    <location>
        <position position="67"/>
    </location>
</feature>
<dbReference type="Gene3D" id="1.10.3210.10">
    <property type="entry name" value="Hypothetical protein af1432"/>
    <property type="match status" value="1"/>
</dbReference>
<feature type="domain" description="Response regulatory" evidence="3">
    <location>
        <begin position="18"/>
        <end position="129"/>
    </location>
</feature>
<dbReference type="InterPro" id="IPR037522">
    <property type="entry name" value="HD_GYP_dom"/>
</dbReference>
<dbReference type="InterPro" id="IPR000700">
    <property type="entry name" value="PAS-assoc_C"/>
</dbReference>
<dbReference type="Proteomes" id="UP001170713">
    <property type="component" value="Unassembled WGS sequence"/>
</dbReference>
<evidence type="ECO:0000313" key="9">
    <source>
        <dbReference type="Proteomes" id="UP001170713"/>
    </source>
</evidence>
<dbReference type="GO" id="GO:0009214">
    <property type="term" value="P:cyclic nucleotide catabolic process"/>
    <property type="evidence" value="ECO:0007669"/>
    <property type="project" value="UniProtKB-ARBA"/>
</dbReference>
<dbReference type="RefSeq" id="WP_301343198.1">
    <property type="nucleotide sequence ID" value="NZ_JAQJJC010000015.1"/>
</dbReference>
<evidence type="ECO:0000259" key="4">
    <source>
        <dbReference type="PROSITE" id="PS50112"/>
    </source>
</evidence>
<dbReference type="PROSITE" id="PS50110">
    <property type="entry name" value="RESPONSE_REGULATORY"/>
    <property type="match status" value="2"/>
</dbReference>
<evidence type="ECO:0000256" key="1">
    <source>
        <dbReference type="ARBA" id="ARBA00022801"/>
    </source>
</evidence>
<evidence type="ECO:0000259" key="6">
    <source>
        <dbReference type="PROSITE" id="PS51831"/>
    </source>
</evidence>
<dbReference type="InterPro" id="IPR001610">
    <property type="entry name" value="PAC"/>
</dbReference>
<dbReference type="AlphaFoldDB" id="A0AAW7Q6Z8"/>
<evidence type="ECO:0000259" key="5">
    <source>
        <dbReference type="PROSITE" id="PS50113"/>
    </source>
</evidence>
<feature type="domain" description="HD" evidence="6">
    <location>
        <begin position="556"/>
        <end position="680"/>
    </location>
</feature>
<evidence type="ECO:0000256" key="2">
    <source>
        <dbReference type="PROSITE-ProRule" id="PRU00169"/>
    </source>
</evidence>
<dbReference type="SMART" id="SM00086">
    <property type="entry name" value="PAC"/>
    <property type="match status" value="2"/>
</dbReference>
<dbReference type="PROSITE" id="PS51832">
    <property type="entry name" value="HD_GYP"/>
    <property type="match status" value="1"/>
</dbReference>
<dbReference type="CDD" id="cd00077">
    <property type="entry name" value="HDc"/>
    <property type="match status" value="1"/>
</dbReference>
<dbReference type="Pfam" id="PF00072">
    <property type="entry name" value="Response_reg"/>
    <property type="match status" value="2"/>
</dbReference>
<gene>
    <name evidence="8" type="ORF">PJV88_09300</name>
</gene>
<name>A0AAW7Q6Z8_9BACT</name>
<dbReference type="SMART" id="SM00471">
    <property type="entry name" value="HDc"/>
    <property type="match status" value="1"/>
</dbReference>
<dbReference type="PROSITE" id="PS50112">
    <property type="entry name" value="PAS"/>
    <property type="match status" value="2"/>
</dbReference>
<dbReference type="EMBL" id="JAQJJC010000015">
    <property type="protein sequence ID" value="MDN5114822.1"/>
    <property type="molecule type" value="Genomic_DNA"/>
</dbReference>
<dbReference type="PANTHER" id="PTHR45228:SF9">
    <property type="entry name" value="3'3'-CGAMP-SPECIFIC PHOSPHODIESTERASE 2"/>
    <property type="match status" value="1"/>
</dbReference>
<reference evidence="8" key="1">
    <citation type="journal article" date="2023" name="Microorganisms">
        <title>Genomic Characterization of Arcobacter butzleri Strains Isolated from Various Sources in Lithuania.</title>
        <authorList>
            <person name="Uljanovas D."/>
            <person name="Golz G."/>
            <person name="Fleischmann S."/>
            <person name="Kudirkiene E."/>
            <person name="Kasetiene N."/>
            <person name="Grineviciene A."/>
            <person name="Tamuleviciene E."/>
            <person name="Aksomaitiene J."/>
            <person name="Alter T."/>
            <person name="Malakauskas M."/>
        </authorList>
    </citation>
    <scope>NUCLEOTIDE SEQUENCE</scope>
    <source>
        <strain evidence="8">W48</strain>
    </source>
</reference>
<comment type="caution">
    <text evidence="8">The sequence shown here is derived from an EMBL/GenBank/DDBJ whole genome shotgun (WGS) entry which is preliminary data.</text>
</comment>
<protein>
    <submittedName>
        <fullName evidence="8">Response regulator</fullName>
    </submittedName>
</protein>
<feature type="domain" description="PAC" evidence="5">
    <location>
        <begin position="482"/>
        <end position="536"/>
    </location>
</feature>
<keyword evidence="1" id="KW-0378">Hydrolase</keyword>
<proteinExistence type="predicted"/>
<dbReference type="PANTHER" id="PTHR45228">
    <property type="entry name" value="CYCLIC DI-GMP PHOSPHODIESTERASE TM_0186-RELATED"/>
    <property type="match status" value="1"/>
</dbReference>
<accession>A0AAW7Q6Z8</accession>
<dbReference type="Gene3D" id="3.30.450.20">
    <property type="entry name" value="PAS domain"/>
    <property type="match status" value="2"/>
</dbReference>
<dbReference type="SUPFAM" id="SSF109604">
    <property type="entry name" value="HD-domain/PDEase-like"/>
    <property type="match status" value="1"/>
</dbReference>
<dbReference type="NCBIfam" id="TIGR00229">
    <property type="entry name" value="sensory_box"/>
    <property type="match status" value="2"/>
</dbReference>
<evidence type="ECO:0000313" key="8">
    <source>
        <dbReference type="EMBL" id="MDN5114822.1"/>
    </source>
</evidence>
<dbReference type="InterPro" id="IPR052020">
    <property type="entry name" value="Cyclic_di-GMP/3'3'-cGAMP_PDE"/>
</dbReference>
<dbReference type="SMART" id="SM00091">
    <property type="entry name" value="PAS"/>
    <property type="match status" value="2"/>
</dbReference>
<reference evidence="8" key="2">
    <citation type="submission" date="2023-01" db="EMBL/GenBank/DDBJ databases">
        <authorList>
            <person name="Uljanovas D."/>
        </authorList>
    </citation>
    <scope>NUCLEOTIDE SEQUENCE</scope>
    <source>
        <strain evidence="8">W48</strain>
    </source>
</reference>
<dbReference type="SUPFAM" id="SSF55785">
    <property type="entry name" value="PYP-like sensor domain (PAS domain)"/>
    <property type="match status" value="2"/>
</dbReference>
<feature type="modified residue" description="4-aspartylphosphate" evidence="2">
    <location>
        <position position="188"/>
    </location>
</feature>
<evidence type="ECO:0000259" key="3">
    <source>
        <dbReference type="PROSITE" id="PS50110"/>
    </source>
</evidence>
<feature type="domain" description="PAS" evidence="4">
    <location>
        <begin position="289"/>
        <end position="326"/>
    </location>
</feature>
<feature type="domain" description="PAS" evidence="4">
    <location>
        <begin position="411"/>
        <end position="454"/>
    </location>
</feature>
<dbReference type="SUPFAM" id="SSF52172">
    <property type="entry name" value="CheY-like"/>
    <property type="match status" value="2"/>
</dbReference>
<dbReference type="InterPro" id="IPR003607">
    <property type="entry name" value="HD/PDEase_dom"/>
</dbReference>
<dbReference type="CDD" id="cd00156">
    <property type="entry name" value="REC"/>
    <property type="match status" value="1"/>
</dbReference>
<dbReference type="InterPro" id="IPR001789">
    <property type="entry name" value="Sig_transdc_resp-reg_receiver"/>
</dbReference>
<dbReference type="PROSITE" id="PS50113">
    <property type="entry name" value="PAC"/>
    <property type="match status" value="2"/>
</dbReference>
<keyword evidence="2" id="KW-0597">Phosphoprotein</keyword>
<dbReference type="Pfam" id="PF13426">
    <property type="entry name" value="PAS_9"/>
    <property type="match status" value="2"/>
</dbReference>
<evidence type="ECO:0000259" key="7">
    <source>
        <dbReference type="PROSITE" id="PS51832"/>
    </source>
</evidence>
<dbReference type="Pfam" id="PF13487">
    <property type="entry name" value="HD_5"/>
    <property type="match status" value="1"/>
</dbReference>
<sequence>MNNSDCFDKFNFIANSYNILIIEDSTSMIKIIDNIFQKNGFNTFLSLTLENARKIIASNHIDYIILDINLPDGNGYEIIKELSSSIKIIVLTSQTDSQLREASYQKGVIDFINKDKNFLYKISEIPNLIKQLEKNRTKTILIVEGSFVVREQLKDILTNRNYKILEAKDENDALKIITLNKIDLILLDLELEKSNGYDFLIKNKKLILEQLNIKVVIITGNISPTIIRDSFRLGVKEIIKKPFMIEELVLKTDILMNNKDVEDEIVYKTHLLNQYKNTVDRSAIVSKTNEKGIITYVNEAFCNISGYCQNELLGKSHNIVRHEDMDSSIFKEMWHTIKILKQSWSGIVKNKKKDGNPYWVQTIINPILDENGNILEFIGIRTDITEIEKTKEYLKNQFDISQNNFQEVMNLSKLYRNAIERSNIILRVNSNKIITYANEQFYKISGFTKEELIGTHYDSLKISDSNINSNIENMWQTISNGEIWEGQISNIFKDNKTYHFLATIVPIVNLNGQVLEYMGIRKDITDVIELHKEIEETQKEIIYKMGEIAESRSNETGNHVKRVAEYSKLLALLYGLDEKESDTLFTASPMHDIGKVGVPDSILNKAGKLDENEYKMMKKHCVIGYNILKNSKREILKAAAIVAMQHHEKWDGSGYPRGLKEEEIHIYGRITAVADVFDALGSHRCYKEAWEDEKIFELFRNEKGKHFDPKLVDLFFDNIDKFIEIKNKYKD</sequence>
<dbReference type="GO" id="GO:0000160">
    <property type="term" value="P:phosphorelay signal transduction system"/>
    <property type="evidence" value="ECO:0007669"/>
    <property type="project" value="InterPro"/>
</dbReference>
<dbReference type="PROSITE" id="PS51831">
    <property type="entry name" value="HD"/>
    <property type="match status" value="1"/>
</dbReference>
<dbReference type="CDD" id="cd00130">
    <property type="entry name" value="PAS"/>
    <property type="match status" value="2"/>
</dbReference>
<feature type="domain" description="PAC" evidence="5">
    <location>
        <begin position="342"/>
        <end position="396"/>
    </location>
</feature>
<feature type="domain" description="Response regulatory" evidence="3">
    <location>
        <begin position="139"/>
        <end position="256"/>
    </location>
</feature>
<feature type="domain" description="HD-GYP" evidence="7">
    <location>
        <begin position="534"/>
        <end position="731"/>
    </location>
</feature>
<dbReference type="InterPro" id="IPR011006">
    <property type="entry name" value="CheY-like_superfamily"/>
</dbReference>
<dbReference type="GO" id="GO:0004112">
    <property type="term" value="F:cyclic-nucleotide phosphodiesterase activity"/>
    <property type="evidence" value="ECO:0007669"/>
    <property type="project" value="UniProtKB-ARBA"/>
</dbReference>
<dbReference type="InterPro" id="IPR000014">
    <property type="entry name" value="PAS"/>
</dbReference>
<dbReference type="InterPro" id="IPR035965">
    <property type="entry name" value="PAS-like_dom_sf"/>
</dbReference>
<dbReference type="FunFam" id="1.10.3210.10:FF:000018">
    <property type="entry name" value="Two-component system response regulator"/>
    <property type="match status" value="1"/>
</dbReference>
<dbReference type="InterPro" id="IPR006674">
    <property type="entry name" value="HD_domain"/>
</dbReference>
<dbReference type="Gene3D" id="3.40.50.2300">
    <property type="match status" value="2"/>
</dbReference>
<organism evidence="8 9">
    <name type="scientific">Aliarcobacter butzleri</name>
    <dbReference type="NCBI Taxonomy" id="28197"/>
    <lineage>
        <taxon>Bacteria</taxon>
        <taxon>Pseudomonadati</taxon>
        <taxon>Campylobacterota</taxon>
        <taxon>Epsilonproteobacteria</taxon>
        <taxon>Campylobacterales</taxon>
        <taxon>Arcobacteraceae</taxon>
        <taxon>Aliarcobacter</taxon>
    </lineage>
</organism>